<dbReference type="AlphaFoldDB" id="A0A1X0QF90"/>
<evidence type="ECO:0000256" key="4">
    <source>
        <dbReference type="ARBA" id="ARBA00022989"/>
    </source>
</evidence>
<comment type="domain">
    <text evidence="10">The DHHC domain is required for palmitoyltransferase activity.</text>
</comment>
<dbReference type="GO" id="GO:0019706">
    <property type="term" value="F:protein-cysteine S-palmitoyltransferase activity"/>
    <property type="evidence" value="ECO:0007669"/>
    <property type="project" value="UniProtKB-EC"/>
</dbReference>
<comment type="catalytic activity">
    <reaction evidence="9 10">
        <text>L-cysteinyl-[protein] + hexadecanoyl-CoA = S-hexadecanoyl-L-cysteinyl-[protein] + CoA</text>
        <dbReference type="Rhea" id="RHEA:36683"/>
        <dbReference type="Rhea" id="RHEA-COMP:10131"/>
        <dbReference type="Rhea" id="RHEA-COMP:11032"/>
        <dbReference type="ChEBI" id="CHEBI:29950"/>
        <dbReference type="ChEBI" id="CHEBI:57287"/>
        <dbReference type="ChEBI" id="CHEBI:57379"/>
        <dbReference type="ChEBI" id="CHEBI:74151"/>
        <dbReference type="EC" id="2.3.1.225"/>
    </reaction>
</comment>
<reference evidence="12 13" key="1">
    <citation type="journal article" date="2017" name="Environ. Microbiol.">
        <title>Decay of the glycolytic pathway and adaptation to intranuclear parasitism within Enterocytozoonidae microsporidia.</title>
        <authorList>
            <person name="Wiredu Boakye D."/>
            <person name="Jaroenlak P."/>
            <person name="Prachumwat A."/>
            <person name="Williams T.A."/>
            <person name="Bateman K.S."/>
            <person name="Itsathitphaisarn O."/>
            <person name="Sritunyalucksana K."/>
            <person name="Paszkiewicz K.H."/>
            <person name="Moore K.A."/>
            <person name="Stentiford G.D."/>
            <person name="Williams B.A."/>
        </authorList>
    </citation>
    <scope>NUCLEOTIDE SEQUENCE [LARGE SCALE GENOMIC DNA]</scope>
    <source>
        <strain evidence="13">canceri</strain>
    </source>
</reference>
<keyword evidence="4 10" id="KW-1133">Transmembrane helix</keyword>
<dbReference type="VEuPathDB" id="MicrosporidiaDB:HERIO_2800"/>
<keyword evidence="2 10" id="KW-0808">Transferase</keyword>
<comment type="subcellular location">
    <subcellularLocation>
        <location evidence="1">Membrane</location>
        <topology evidence="1">Multi-pass membrane protein</topology>
    </subcellularLocation>
</comment>
<evidence type="ECO:0000256" key="5">
    <source>
        <dbReference type="ARBA" id="ARBA00023136"/>
    </source>
</evidence>
<keyword evidence="7" id="KW-0449">Lipoprotein</keyword>
<dbReference type="EMBL" id="LTAI01000660">
    <property type="protein sequence ID" value="ORD98460.1"/>
    <property type="molecule type" value="Genomic_DNA"/>
</dbReference>
<dbReference type="InterPro" id="IPR039859">
    <property type="entry name" value="PFA4/ZDH16/20/ERF2-like"/>
</dbReference>
<evidence type="ECO:0000256" key="1">
    <source>
        <dbReference type="ARBA" id="ARBA00004141"/>
    </source>
</evidence>
<dbReference type="VEuPathDB" id="MicrosporidiaDB:A0H76_2450"/>
<evidence type="ECO:0000256" key="8">
    <source>
        <dbReference type="ARBA" id="ARBA00023315"/>
    </source>
</evidence>
<dbReference type="GO" id="GO:0016020">
    <property type="term" value="C:membrane"/>
    <property type="evidence" value="ECO:0007669"/>
    <property type="project" value="UniProtKB-SubCell"/>
</dbReference>
<proteinExistence type="inferred from homology"/>
<sequence>MENYEETARTVFYIISLIATSFIYLWAFMAINTKGYVTDEHIKMINIPEKEIRRCGGCKKPKPERSHHCSICNKCILKFDHHCNFLSVCVNYFNQGYFVKFLLSFMSVTICAIVSSYGIIFYKAFVDNSLGSTSIVFASVVAVIASFLTFVLFVHLCVQIENIVYNRTTVEKLDLEHYFPNEEGCVVNPYDFGFKYNTEDVFGPLYYGGLYIPSGSGVIFDKKYEAYYFPLVTNRIYIDESLRFDSQNTEILL</sequence>
<evidence type="ECO:0000256" key="2">
    <source>
        <dbReference type="ARBA" id="ARBA00022679"/>
    </source>
</evidence>
<name>A0A1X0QF90_9MICR</name>
<evidence type="ECO:0000256" key="6">
    <source>
        <dbReference type="ARBA" id="ARBA00023139"/>
    </source>
</evidence>
<evidence type="ECO:0000256" key="7">
    <source>
        <dbReference type="ARBA" id="ARBA00023288"/>
    </source>
</evidence>
<dbReference type="Pfam" id="PF01529">
    <property type="entry name" value="DHHC"/>
    <property type="match status" value="1"/>
</dbReference>
<dbReference type="PROSITE" id="PS50216">
    <property type="entry name" value="DHHC"/>
    <property type="match status" value="1"/>
</dbReference>
<dbReference type="EC" id="2.3.1.225" evidence="10"/>
<keyword evidence="6" id="KW-0564">Palmitate</keyword>
<feature type="transmembrane region" description="Helical" evidence="10">
    <location>
        <begin position="134"/>
        <end position="158"/>
    </location>
</feature>
<protein>
    <recommendedName>
        <fullName evidence="10">Palmitoyltransferase</fullName>
        <ecNumber evidence="10">2.3.1.225</ecNumber>
    </recommendedName>
</protein>
<gene>
    <name evidence="12" type="primary">ZDH15</name>
    <name evidence="12" type="ORF">A0H76_2450</name>
</gene>
<comment type="similarity">
    <text evidence="10">Belongs to the DHHC palmitoyltransferase family.</text>
</comment>
<evidence type="ECO:0000313" key="13">
    <source>
        <dbReference type="Proteomes" id="UP000192501"/>
    </source>
</evidence>
<dbReference type="InterPro" id="IPR001594">
    <property type="entry name" value="Palmitoyltrfase_DHHC"/>
</dbReference>
<evidence type="ECO:0000256" key="10">
    <source>
        <dbReference type="RuleBase" id="RU079119"/>
    </source>
</evidence>
<organism evidence="12 13">
    <name type="scientific">Hepatospora eriocheir</name>
    <dbReference type="NCBI Taxonomy" id="1081669"/>
    <lineage>
        <taxon>Eukaryota</taxon>
        <taxon>Fungi</taxon>
        <taxon>Fungi incertae sedis</taxon>
        <taxon>Microsporidia</taxon>
        <taxon>Hepatosporidae</taxon>
        <taxon>Hepatospora</taxon>
    </lineage>
</organism>
<feature type="transmembrane region" description="Helical" evidence="10">
    <location>
        <begin position="101"/>
        <end position="122"/>
    </location>
</feature>
<evidence type="ECO:0000256" key="3">
    <source>
        <dbReference type="ARBA" id="ARBA00022692"/>
    </source>
</evidence>
<keyword evidence="5 10" id="KW-0472">Membrane</keyword>
<feature type="transmembrane region" description="Helical" evidence="10">
    <location>
        <begin position="12"/>
        <end position="31"/>
    </location>
</feature>
<comment type="caution">
    <text evidence="12">The sequence shown here is derived from an EMBL/GenBank/DDBJ whole genome shotgun (WGS) entry which is preliminary data.</text>
</comment>
<evidence type="ECO:0000256" key="9">
    <source>
        <dbReference type="ARBA" id="ARBA00048048"/>
    </source>
</evidence>
<keyword evidence="8 10" id="KW-0012">Acyltransferase</keyword>
<accession>A0A1X0QF90</accession>
<dbReference type="Proteomes" id="UP000192501">
    <property type="component" value="Unassembled WGS sequence"/>
</dbReference>
<keyword evidence="3 10" id="KW-0812">Transmembrane</keyword>
<evidence type="ECO:0000313" key="12">
    <source>
        <dbReference type="EMBL" id="ORD98460.1"/>
    </source>
</evidence>
<feature type="domain" description="Palmitoyltransferase DHHC" evidence="11">
    <location>
        <begin position="50"/>
        <end position="173"/>
    </location>
</feature>
<dbReference type="PANTHER" id="PTHR12246">
    <property type="entry name" value="PALMITOYLTRANSFERASE ZDHHC16"/>
    <property type="match status" value="1"/>
</dbReference>
<evidence type="ECO:0000259" key="11">
    <source>
        <dbReference type="Pfam" id="PF01529"/>
    </source>
</evidence>